<accession>A0ABS3TM08</accession>
<evidence type="ECO:0000313" key="2">
    <source>
        <dbReference type="EMBL" id="MBO3274683.1"/>
    </source>
</evidence>
<dbReference type="Proteomes" id="UP000669060">
    <property type="component" value="Unassembled WGS sequence"/>
</dbReference>
<keyword evidence="1" id="KW-0732">Signal</keyword>
<gene>
    <name evidence="2" type="ORF">JFY56_05575</name>
</gene>
<dbReference type="EMBL" id="JAELYA010000002">
    <property type="protein sequence ID" value="MBO3274683.1"/>
    <property type="molecule type" value="Genomic_DNA"/>
</dbReference>
<feature type="signal peptide" evidence="1">
    <location>
        <begin position="1"/>
        <end position="23"/>
    </location>
</feature>
<evidence type="ECO:0008006" key="4">
    <source>
        <dbReference type="Google" id="ProtNLM"/>
    </source>
</evidence>
<name>A0ABS3TM08_9PSED</name>
<dbReference type="RefSeq" id="WP_208312543.1">
    <property type="nucleotide sequence ID" value="NZ_JAELYA010000002.1"/>
</dbReference>
<reference evidence="2 3" key="1">
    <citation type="submission" date="2020-12" db="EMBL/GenBank/DDBJ databases">
        <title>Pseudomonas schmalbachii sp. nov. isolated from millipede gut.</title>
        <authorList>
            <person name="Shelomi M."/>
        </authorList>
    </citation>
    <scope>NUCLEOTIDE SEQUENCE [LARGE SCALE GENOMIC DNA]</scope>
    <source>
        <strain evidence="2 3">Milli4</strain>
    </source>
</reference>
<keyword evidence="3" id="KW-1185">Reference proteome</keyword>
<proteinExistence type="predicted"/>
<evidence type="ECO:0000313" key="3">
    <source>
        <dbReference type="Proteomes" id="UP000669060"/>
    </source>
</evidence>
<feature type="chain" id="PRO_5045048899" description="Alginate export domain-containing protein" evidence="1">
    <location>
        <begin position="24"/>
        <end position="445"/>
    </location>
</feature>
<organism evidence="2 3">
    <name type="scientific">Pseudomonas schmalbachii</name>
    <dbReference type="NCBI Taxonomy" id="2816993"/>
    <lineage>
        <taxon>Bacteria</taxon>
        <taxon>Pseudomonadati</taxon>
        <taxon>Pseudomonadota</taxon>
        <taxon>Gammaproteobacteria</taxon>
        <taxon>Pseudomonadales</taxon>
        <taxon>Pseudomonadaceae</taxon>
        <taxon>Pseudomonas</taxon>
    </lineage>
</organism>
<evidence type="ECO:0000256" key="1">
    <source>
        <dbReference type="SAM" id="SignalP"/>
    </source>
</evidence>
<sequence>MSKSPLLRLSTLALLIAASNAGAYELYADDDAHLNANIEAVFGIFHSQENYIPSGTLSEGSSSWREGYIKYGLSFDQGLGGAGTTYGAFGFLSSGTWGDGDAAGFSDGSERTTKIEDASLGWRSGNLFSALGEDGVDVSFGRQNIMVGDGFLINGDSLNLGTGVADGEFNRGGAYYLAARKNFDETAVLRLGGKEGWRSDLMWLKSDNRAQARSELYVGTLEHVAEAGTVGLTYIDVTDVDEEFASPIQLDRKDMKTYSLRAQGNAGVENLFLSGEYVWQDKKDVDDGSSSDEKAWYLEAGWTFKDAIWTPSVSYRYSRFSENYDTLFYGLSRGYGTWFQGEVAGNYAGPFNSNTAVHHLAFKVSPLENLSLGVLWFDFNTLDKDLGNTDGKELDLYAEWGVTENLLVMPVIGIYQPDKSAEQGGTQLGNDDRNLYSQLVFAFMF</sequence>
<protein>
    <recommendedName>
        <fullName evidence="4">Alginate export domain-containing protein</fullName>
    </recommendedName>
</protein>
<dbReference type="SUPFAM" id="SSF56935">
    <property type="entry name" value="Porins"/>
    <property type="match status" value="1"/>
</dbReference>
<comment type="caution">
    <text evidence="2">The sequence shown here is derived from an EMBL/GenBank/DDBJ whole genome shotgun (WGS) entry which is preliminary data.</text>
</comment>